<protein>
    <submittedName>
        <fullName evidence="2">Uncharacterized protein</fullName>
    </submittedName>
</protein>
<comment type="caution">
    <text evidence="2">The sequence shown here is derived from an EMBL/GenBank/DDBJ whole genome shotgun (WGS) entry which is preliminary data.</text>
</comment>
<keyword evidence="1" id="KW-1133">Transmembrane helix</keyword>
<dbReference type="AlphaFoldDB" id="A0A0G1VW28"/>
<keyword evidence="1" id="KW-0812">Transmembrane</keyword>
<reference evidence="2" key="1">
    <citation type="journal article" date="2015" name="Nature">
        <title>rRNA introns, odd ribosomes, and small enigmatic genomes across a large radiation of phyla.</title>
        <authorList>
            <person name="Brown C.T."/>
            <person name="Hug L.A."/>
            <person name="Thomas B.C."/>
            <person name="Sharon I."/>
            <person name="Castelle C.J."/>
            <person name="Singh A."/>
            <person name="Wilkins M.J."/>
            <person name="Williams K.H."/>
            <person name="Banfield J.F."/>
        </authorList>
    </citation>
    <scope>NUCLEOTIDE SEQUENCE [LARGE SCALE GENOMIC DNA]</scope>
</reference>
<feature type="transmembrane region" description="Helical" evidence="1">
    <location>
        <begin position="59"/>
        <end position="75"/>
    </location>
</feature>
<dbReference type="Proteomes" id="UP000034879">
    <property type="component" value="Unassembled WGS sequence"/>
</dbReference>
<keyword evidence="1" id="KW-0472">Membrane</keyword>
<dbReference type="EMBL" id="LCOJ01000039">
    <property type="protein sequence ID" value="KKU74290.1"/>
    <property type="molecule type" value="Genomic_DNA"/>
</dbReference>
<proteinExistence type="predicted"/>
<evidence type="ECO:0000313" key="2">
    <source>
        <dbReference type="EMBL" id="KKU74290.1"/>
    </source>
</evidence>
<evidence type="ECO:0000256" key="1">
    <source>
        <dbReference type="SAM" id="Phobius"/>
    </source>
</evidence>
<evidence type="ECO:0000313" key="3">
    <source>
        <dbReference type="Proteomes" id="UP000034879"/>
    </source>
</evidence>
<organism evidence="2 3">
    <name type="scientific">Candidatus Nomurabacteria bacterium GW2011_GWB1_47_6</name>
    <dbReference type="NCBI Taxonomy" id="1618749"/>
    <lineage>
        <taxon>Bacteria</taxon>
        <taxon>Candidatus Nomuraibacteriota</taxon>
    </lineage>
</organism>
<name>A0A0G1VW28_9BACT</name>
<accession>A0A0G1VW28</accession>
<sequence length="89" mass="10125">MTNIFFSCNVRTGSSCSKIQMKGVRAMFEQTSKSMGKAGIFSELISKIPLPTRATKRRMFWSGITFIVFFAGTLFRQEIMVFFAQFTSN</sequence>
<gene>
    <name evidence="2" type="ORF">UY01_C0039G0005</name>
</gene>